<evidence type="ECO:0000256" key="4">
    <source>
        <dbReference type="RuleBase" id="RU004020"/>
    </source>
</evidence>
<dbReference type="SUPFAM" id="SSF46785">
    <property type="entry name" value="Winged helix' DNA-binding domain"/>
    <property type="match status" value="1"/>
</dbReference>
<protein>
    <recommendedName>
        <fullName evidence="6">HSF-type DNA-binding domain-containing protein</fullName>
    </recommendedName>
</protein>
<dbReference type="GO" id="GO:0005634">
    <property type="term" value="C:nucleus"/>
    <property type="evidence" value="ECO:0007669"/>
    <property type="project" value="UniProtKB-SubCell"/>
</dbReference>
<evidence type="ECO:0000259" key="6">
    <source>
        <dbReference type="SMART" id="SM00415"/>
    </source>
</evidence>
<dbReference type="FunFam" id="1.10.10.10:FF:000286">
    <property type="entry name" value="Heat shock transcription factor"/>
    <property type="match status" value="1"/>
</dbReference>
<dbReference type="SMART" id="SM00415">
    <property type="entry name" value="HSF"/>
    <property type="match status" value="1"/>
</dbReference>
<proteinExistence type="inferred from homology"/>
<dbReference type="GO" id="GO:0043565">
    <property type="term" value="F:sequence-specific DNA binding"/>
    <property type="evidence" value="ECO:0007669"/>
    <property type="project" value="InterPro"/>
</dbReference>
<evidence type="ECO:0000313" key="8">
    <source>
        <dbReference type="Proteomes" id="UP000053237"/>
    </source>
</evidence>
<dbReference type="Pfam" id="PF00447">
    <property type="entry name" value="HSF_DNA-bind"/>
    <property type="match status" value="1"/>
</dbReference>
<dbReference type="STRING" id="65357.A0A024G7Y6"/>
<keyword evidence="3" id="KW-0539">Nucleus</keyword>
<comment type="caution">
    <text evidence="7">The sequence shown here is derived from an EMBL/GenBank/DDBJ whole genome shotgun (WGS) entry which is preliminary data.</text>
</comment>
<feature type="compositionally biased region" description="Polar residues" evidence="5">
    <location>
        <begin position="45"/>
        <end position="71"/>
    </location>
</feature>
<gene>
    <name evidence="7" type="ORF">BN9_034640</name>
</gene>
<evidence type="ECO:0000256" key="2">
    <source>
        <dbReference type="ARBA" id="ARBA00023125"/>
    </source>
</evidence>
<dbReference type="AlphaFoldDB" id="A0A024G7Y6"/>
<comment type="subcellular location">
    <subcellularLocation>
        <location evidence="1">Nucleus</location>
    </subcellularLocation>
</comment>
<feature type="region of interest" description="Disordered" evidence="5">
    <location>
        <begin position="1"/>
        <end position="25"/>
    </location>
</feature>
<feature type="domain" description="HSF-type DNA-binding" evidence="6">
    <location>
        <begin position="76"/>
        <end position="180"/>
    </location>
</feature>
<evidence type="ECO:0000256" key="5">
    <source>
        <dbReference type="SAM" id="MobiDB-lite"/>
    </source>
</evidence>
<dbReference type="InterPro" id="IPR036390">
    <property type="entry name" value="WH_DNA-bd_sf"/>
</dbReference>
<dbReference type="Proteomes" id="UP000053237">
    <property type="component" value="Unassembled WGS sequence"/>
</dbReference>
<comment type="similarity">
    <text evidence="4">Belongs to the HSF family.</text>
</comment>
<reference evidence="7 8" key="1">
    <citation type="submission" date="2012-05" db="EMBL/GenBank/DDBJ databases">
        <title>Recombination and specialization in a pathogen metapopulation.</title>
        <authorList>
            <person name="Gardiner A."/>
            <person name="Kemen E."/>
            <person name="Schultz-Larsen T."/>
            <person name="MacLean D."/>
            <person name="Van Oosterhout C."/>
            <person name="Jones J.D.G."/>
        </authorList>
    </citation>
    <scope>NUCLEOTIDE SEQUENCE [LARGE SCALE GENOMIC DNA]</scope>
    <source>
        <strain evidence="7 8">Ac Nc2</strain>
    </source>
</reference>
<evidence type="ECO:0000256" key="1">
    <source>
        <dbReference type="ARBA" id="ARBA00004123"/>
    </source>
</evidence>
<evidence type="ECO:0000313" key="7">
    <source>
        <dbReference type="EMBL" id="CCI42680.1"/>
    </source>
</evidence>
<keyword evidence="2" id="KW-0238">DNA-binding</keyword>
<accession>A0A024G7Y6</accession>
<evidence type="ECO:0000256" key="3">
    <source>
        <dbReference type="ARBA" id="ARBA00023242"/>
    </source>
</evidence>
<dbReference type="GO" id="GO:0003700">
    <property type="term" value="F:DNA-binding transcription factor activity"/>
    <property type="evidence" value="ECO:0007669"/>
    <property type="project" value="InterPro"/>
</dbReference>
<dbReference type="EMBL" id="CAIX01000037">
    <property type="protein sequence ID" value="CCI42680.1"/>
    <property type="molecule type" value="Genomic_DNA"/>
</dbReference>
<dbReference type="InParanoid" id="A0A024G7Y6"/>
<dbReference type="InterPro" id="IPR000232">
    <property type="entry name" value="HSF_DNA-bd"/>
</dbReference>
<name>A0A024G7Y6_9STRA</name>
<dbReference type="PANTHER" id="PTHR10015">
    <property type="entry name" value="HEAT SHOCK TRANSCRIPTION FACTOR"/>
    <property type="match status" value="1"/>
</dbReference>
<keyword evidence="8" id="KW-1185">Reference proteome</keyword>
<feature type="region of interest" description="Disordered" evidence="5">
    <location>
        <begin position="44"/>
        <end position="71"/>
    </location>
</feature>
<dbReference type="Gene3D" id="1.10.10.10">
    <property type="entry name" value="Winged helix-like DNA-binding domain superfamily/Winged helix DNA-binding domain"/>
    <property type="match status" value="1"/>
</dbReference>
<sequence length="439" mass="49482">MIMGVLSQSHPCALSPSSVPAPSFQPHAQQEEFNASRLPLMASKDSITSPPVTSKSLPSVSDALSRTKNTRNNSHRIPKFLRSLYTILQTEQADIVAWVENADLEPNSVTAFHILDMKRFEQEVLPKYFKHRKFASFQRQLNNFGFRKWTKTQSSGVCTFSHNCFPPDPTQIGMTRLSARENWKQKRKEADNVSNGPYSTFKESQFTGIAQNRPNDSNAELTTTLQLSTLLSSSRATKRARKSSKIVRQIPISEANFKCTTQEDQVTFDYRHSRNTTSVSIQHPVLTNTSSHTLSANMDVLTPHTAQTAGGLQEWVEFGVVLEDPPFLKQVFSAVDASFIGQENDISREASTTKCKMEVYGASSQYSFLDDLESQDSVWANITYSTSRKSVSHQDEPLTELSSHQTDGKDRFEACTFRHDDDTMSHYPDELILEKILFD</sequence>
<dbReference type="OrthoDB" id="60033at2759"/>
<organism evidence="7 8">
    <name type="scientific">Albugo candida</name>
    <dbReference type="NCBI Taxonomy" id="65357"/>
    <lineage>
        <taxon>Eukaryota</taxon>
        <taxon>Sar</taxon>
        <taxon>Stramenopiles</taxon>
        <taxon>Oomycota</taxon>
        <taxon>Peronosporomycetes</taxon>
        <taxon>Albuginales</taxon>
        <taxon>Albuginaceae</taxon>
        <taxon>Albugo</taxon>
    </lineage>
</organism>
<dbReference type="PRINTS" id="PR00056">
    <property type="entry name" value="HSFDOMAIN"/>
</dbReference>
<dbReference type="PANTHER" id="PTHR10015:SF427">
    <property type="entry name" value="HEAT SHOCK FACTOR PROTEIN"/>
    <property type="match status" value="1"/>
</dbReference>
<dbReference type="InterPro" id="IPR036388">
    <property type="entry name" value="WH-like_DNA-bd_sf"/>
</dbReference>